<evidence type="ECO:0000256" key="1">
    <source>
        <dbReference type="SAM" id="SignalP"/>
    </source>
</evidence>
<feature type="signal peptide" evidence="1">
    <location>
        <begin position="1"/>
        <end position="21"/>
    </location>
</feature>
<dbReference type="RefSeq" id="WP_183983014.1">
    <property type="nucleotide sequence ID" value="NZ_JACIEV010000003.1"/>
</dbReference>
<evidence type="ECO:0008006" key="4">
    <source>
        <dbReference type="Google" id="ProtNLM"/>
    </source>
</evidence>
<sequence>MTLRVLLAFGISAVAALGAVAAIAQQQGGEATPPDVVVTGRADGKLSAGLWEIHLSRSYAYGQTSNTNERFAAGHEQTYRFCLPDTQVEVVARALTGEGRSSTMGATQCSALAIETGRGKLIARQSCSGLTIPKPTAPTSLIESESATAIDTCGWRRSTAQSVPATSKLSVQGRYSADRLQLDFLDERQPVCLDPSYQSRPYGRQWTISGSRIGDCTTAKAEAQPKP</sequence>
<evidence type="ECO:0000313" key="2">
    <source>
        <dbReference type="EMBL" id="MBB4153314.1"/>
    </source>
</evidence>
<evidence type="ECO:0000313" key="3">
    <source>
        <dbReference type="Proteomes" id="UP000529795"/>
    </source>
</evidence>
<keyword evidence="3" id="KW-1185">Reference proteome</keyword>
<keyword evidence="1" id="KW-0732">Signal</keyword>
<protein>
    <recommendedName>
        <fullName evidence="4">RICIN domain-containing protein</fullName>
    </recommendedName>
</protein>
<dbReference type="Proteomes" id="UP000529795">
    <property type="component" value="Unassembled WGS sequence"/>
</dbReference>
<name>A0A840FC12_9SPHN</name>
<accession>A0A840FC12</accession>
<reference evidence="2 3" key="1">
    <citation type="submission" date="2020-08" db="EMBL/GenBank/DDBJ databases">
        <title>Genomic Encyclopedia of Type Strains, Phase IV (KMG-IV): sequencing the most valuable type-strain genomes for metagenomic binning, comparative biology and taxonomic classification.</title>
        <authorList>
            <person name="Goeker M."/>
        </authorList>
    </citation>
    <scope>NUCLEOTIDE SEQUENCE [LARGE SCALE GENOMIC DNA]</scope>
    <source>
        <strain evidence="2 3">YC6723</strain>
    </source>
</reference>
<proteinExistence type="predicted"/>
<comment type="caution">
    <text evidence="2">The sequence shown here is derived from an EMBL/GenBank/DDBJ whole genome shotgun (WGS) entry which is preliminary data.</text>
</comment>
<organism evidence="2 3">
    <name type="scientific">Sphingomonas jinjuensis</name>
    <dbReference type="NCBI Taxonomy" id="535907"/>
    <lineage>
        <taxon>Bacteria</taxon>
        <taxon>Pseudomonadati</taxon>
        <taxon>Pseudomonadota</taxon>
        <taxon>Alphaproteobacteria</taxon>
        <taxon>Sphingomonadales</taxon>
        <taxon>Sphingomonadaceae</taxon>
        <taxon>Sphingomonas</taxon>
    </lineage>
</organism>
<gene>
    <name evidence="2" type="ORF">GGQ80_001216</name>
</gene>
<feature type="chain" id="PRO_5032457386" description="RICIN domain-containing protein" evidence="1">
    <location>
        <begin position="22"/>
        <end position="227"/>
    </location>
</feature>
<dbReference type="EMBL" id="JACIEV010000003">
    <property type="protein sequence ID" value="MBB4153314.1"/>
    <property type="molecule type" value="Genomic_DNA"/>
</dbReference>
<dbReference type="AlphaFoldDB" id="A0A840FC12"/>